<evidence type="ECO:0000259" key="3">
    <source>
        <dbReference type="Pfam" id="PF18413"/>
    </source>
</evidence>
<keyword evidence="7" id="KW-1185">Reference proteome</keyword>
<protein>
    <submittedName>
        <fullName evidence="5">Toxin</fullName>
    </submittedName>
</protein>
<organism evidence="5">
    <name type="scientific">Pseudomonas zanjanensis</name>
    <dbReference type="NCBI Taxonomy" id="2745496"/>
    <lineage>
        <taxon>Bacteria</taxon>
        <taxon>Pseudomonadati</taxon>
        <taxon>Pseudomonadota</taxon>
        <taxon>Gammaproteobacteria</taxon>
        <taxon>Pseudomonadales</taxon>
        <taxon>Pseudomonadaceae</taxon>
        <taxon>Pseudomonas</taxon>
    </lineage>
</organism>
<dbReference type="Proteomes" id="UP000636518">
    <property type="component" value="Unassembled WGS sequence"/>
</dbReference>
<dbReference type="InterPro" id="IPR041079">
    <property type="entry name" value="Neuraminidase-like"/>
</dbReference>
<reference evidence="5 7" key="1">
    <citation type="journal article" date="2020" name="Microorganisms">
        <title>Reliable Identification of Environmental Pseudomonas Isolates Using the rpoD Gene.</title>
        <authorList>
            <consortium name="The Broad Institute Genome Sequencing Platform"/>
            <person name="Girard L."/>
            <person name="Lood C."/>
            <person name="Rokni-Zadeh H."/>
            <person name="van Noort V."/>
            <person name="Lavigne R."/>
            <person name="De Mot R."/>
        </authorList>
    </citation>
    <scope>NUCLEOTIDE SEQUENCE</scope>
    <source>
        <strain evidence="5 7">SWRI12</strain>
    </source>
</reference>
<dbReference type="InterPro" id="IPR046839">
    <property type="entry name" value="ABC_toxin_N"/>
</dbReference>
<dbReference type="Pfam" id="PF18413">
    <property type="entry name" value="Neuraminidase"/>
    <property type="match status" value="1"/>
</dbReference>
<dbReference type="InterPro" id="IPR040840">
    <property type="entry name" value="TcA_TcB_BD"/>
</dbReference>
<reference evidence="6" key="3">
    <citation type="submission" date="2021-06" db="EMBL/GenBank/DDBJ databases">
        <title>Updating the genus Pseudomonas: Description of 43 new species and partition of the Pseudomonas putida group.</title>
        <authorList>
            <person name="Girard L."/>
            <person name="Lood C."/>
            <person name="Vandamme P."/>
            <person name="Rokni-Zadeh H."/>
            <person name="Van Noort V."/>
            <person name="Hofte M."/>
            <person name="Lavigne R."/>
            <person name="De Mot R."/>
        </authorList>
    </citation>
    <scope>NUCLEOTIDE SEQUENCE</scope>
    <source>
        <strain evidence="6">SWRI12</strain>
    </source>
</reference>
<feature type="domain" description="ABC toxin N-terminal" evidence="4">
    <location>
        <begin position="8"/>
        <end position="137"/>
    </location>
</feature>
<dbReference type="Pfam" id="PF18276">
    <property type="entry name" value="TcA_TcB_BD"/>
    <property type="match status" value="1"/>
</dbReference>
<gene>
    <name evidence="6" type="ORF">HU715_026080</name>
    <name evidence="5" type="ORF">HU715_08815</name>
</gene>
<feature type="region of interest" description="Disordered" evidence="1">
    <location>
        <begin position="935"/>
        <end position="960"/>
    </location>
</feature>
<name>A0A923FCY5_9PSED</name>
<sequence length="1527" mass="172852">MTVAMKKQLDESLRDAQLAFYLHKIAPGKSLPGTVRLKTARDLYEYWLLDVLVSQDVPTTPVACAIASLQQYINRILMNMEPGYDQANITPEQMQTWRNEMHQYPVWAAHQKLLYFPASYLDPVLRNNKSDNFQQLENELNQNRIQTDAVQSAVMAYLTRFEEIANLNILNGYIDGADFANSTYYFIAKSRTESTYFWRSLNMGQRPLDGTLPPPPAVAAKLDQPDPNAWSDWEKTDVPISESAVEHSIRPVWFNNRLFVIWAECIHQDQSASNASSAAEATPHHVSHPLLRLCYCFKKQDGSWSTPRVGLQGYCNDDTLADKDMDTIKSLVNTVAVPHRKDASDVLFLSLCAYEPKAETQSSHTDNLIFIGTTCICRNLLSLPVRLATTKGTAQDKYNAYSTEEKSHIDSSTRRFQTRAASQEKIIISDATQPRNMKLSKSDIFSYQKQITFTTPSFRTLRIATNRRLTPPVHSEPYGKTITFSITSSAFRTPRVTLELNIPAERLAETPYIRLSLGSRLHIVHDNLLDERTHTLSLGDLTDVLKDNKNSPGFKLSNSNKSLYGRFISTAALRYLMSLVDSGVDDRQGSTHIEGIKLQEKTSEPYDFGKISLSLSEQLLIQYVILRPDSTPETTHTKLTVKAESSAGRELPNAFEYTWNEGDISDNDIVYCGIALIRPSEPEKKIYSALKAIKIKLAPTTSKSPDIKSTSSLGTIQYIDFANSSIEKNDTEKQKRQPIRLNTVFVTELISRTESSLNELFDYTTQLLPEPAIPGETNNEMDFHGPYGRYFTELFLYLPWLVAHRLNAEQRYEEAERWLRRVFDPGLGQERCWRAVPLINSSTPSYVDQAPHDPHQIALSHPAHFRKALYFLYLDILINRGDAAYRELTPDSLSEAKLWYVRVLDLLGPRPIVQTVDHWTVLSLQALSEETSGDLRDFEKSSAHSQPSGSVHEGTSHPSLPTIDSPHLRLPFHPQLLRCWDIAESRLYNLRHNLDIAGKPLHLPIFAAPLDPRVLLSPAVLNTLNNTVRRLPGTAIPHYRFSVMHNQALSAVESLSQFGATLLSLIERKEQAQLQELQQQQAWNLAKISVDLQRQAVNIDCQNRQALLASQAIAQNRLTHYKKLLDDGLSRKEMDVSVYSISSGSFEAAALAFQVAAGYTMLAPNMVGIGCVGGSRWEGPLLSASAAAHSAAIINRTIAADLDRQAIFDRRREDWSHAYDQSQLELAQIDAQLAQFTEQETATRLQLRLAETTLSQTKANYDFLSKRFTKAQLYQWLNSQFAALYRLAYDTTLALCFATENCWQYEIADFTRRFIQPDTWNTTYRGLGAGEQLKLSLLNMQVEYLRRSERELEIRKTISLRQLQSRSTDSAINKQWADIQANLLKTGKCDFELTHKLFEDDYKEQKHYLRRIKTISVSLPAVVGPYENIRATLTQVSSKVFMSPDDSSNVMKDLRANQQIALSTGVDDNGLFTLNFNDERYLPFEYTGAISKWQLTFPNPEAQKDLLESLTDIIVHVSYTARAGGAQ</sequence>
<reference evidence="5" key="2">
    <citation type="submission" date="2020-07" db="EMBL/GenBank/DDBJ databases">
        <authorList>
            <person name="Lood C."/>
            <person name="Girard L."/>
        </authorList>
    </citation>
    <scope>NUCLEOTIDE SEQUENCE</scope>
    <source>
        <strain evidence="5">SWRI12</strain>
    </source>
</reference>
<comment type="caution">
    <text evidence="5">The sequence shown here is derived from an EMBL/GenBank/DDBJ whole genome shotgun (WGS) entry which is preliminary data.</text>
</comment>
<feature type="domain" description="Neuraminidase-like" evidence="3">
    <location>
        <begin position="167"/>
        <end position="311"/>
    </location>
</feature>
<evidence type="ECO:0000313" key="6">
    <source>
        <dbReference type="EMBL" id="MBV4498812.1"/>
    </source>
</evidence>
<evidence type="ECO:0000313" key="5">
    <source>
        <dbReference type="EMBL" id="MBC3389754.1"/>
    </source>
</evidence>
<dbReference type="EMBL" id="JABWRB010000008">
    <property type="protein sequence ID" value="MBC3389754.1"/>
    <property type="molecule type" value="Genomic_DNA"/>
</dbReference>
<evidence type="ECO:0000256" key="1">
    <source>
        <dbReference type="SAM" id="MobiDB-lite"/>
    </source>
</evidence>
<proteinExistence type="predicted"/>
<dbReference type="EMBL" id="JABWRB020000008">
    <property type="protein sequence ID" value="MBV4498812.1"/>
    <property type="molecule type" value="Genomic_DNA"/>
</dbReference>
<evidence type="ECO:0000259" key="4">
    <source>
        <dbReference type="Pfam" id="PF20220"/>
    </source>
</evidence>
<dbReference type="RefSeq" id="WP_186705945.1">
    <property type="nucleotide sequence ID" value="NZ_JABWRB020000008.1"/>
</dbReference>
<evidence type="ECO:0000313" key="7">
    <source>
        <dbReference type="Proteomes" id="UP000636518"/>
    </source>
</evidence>
<accession>A0A923FCY5</accession>
<evidence type="ECO:0000259" key="2">
    <source>
        <dbReference type="Pfam" id="PF18276"/>
    </source>
</evidence>
<feature type="domain" description="Tc toxin complex TcA C-terminal TcB-binding" evidence="2">
    <location>
        <begin position="1233"/>
        <end position="1521"/>
    </location>
</feature>
<dbReference type="Pfam" id="PF20220">
    <property type="entry name" value="ABC_toxin_N"/>
    <property type="match status" value="1"/>
</dbReference>